<feature type="transmembrane region" description="Helical" evidence="1">
    <location>
        <begin position="782"/>
        <end position="803"/>
    </location>
</feature>
<name>A0A4U3MH09_9ACTN</name>
<accession>A0A4U3MH09</accession>
<protein>
    <recommendedName>
        <fullName evidence="4">Oxidoreductase</fullName>
    </recommendedName>
</protein>
<dbReference type="AlphaFoldDB" id="A0A4U3MH09"/>
<keyword evidence="3" id="KW-1185">Reference proteome</keyword>
<keyword evidence="1" id="KW-0812">Transmembrane</keyword>
<organism evidence="2 3">
    <name type="scientific">Herbidospora galbida</name>
    <dbReference type="NCBI Taxonomy" id="2575442"/>
    <lineage>
        <taxon>Bacteria</taxon>
        <taxon>Bacillati</taxon>
        <taxon>Actinomycetota</taxon>
        <taxon>Actinomycetes</taxon>
        <taxon>Streptosporangiales</taxon>
        <taxon>Streptosporangiaceae</taxon>
        <taxon>Herbidospora</taxon>
    </lineage>
</organism>
<sequence length="809" mass="85500">MSAPADWSPAEQRLWTAFTHGTQLDLGGLSPVVGSPNGEYWGEDQIIRAEALAHLLIHGPEQEPGKPPRLILKGARITGRFDAGCAELASFLFIECVFDQTPFMNDAKLQFMGFQKCRLPGLDAARIRCDGPVWLDDTRFFGPVVLEDTEIGGDLRIKATTVDAGHDRVAIQLDAAHVANHLVLHGARTIGAISMVNLRADGNLVLRDAHFDMPGGWAVHAPRLVVGGSVFGESGIRVTGGVMLGGSSVAGEVLLDRIEISRPLEMALDLDHSRFALGFKCLNGRIHGAIRLHHMIVGCQVDLQNTRITQVKKGVDAVRADHLEVDGTAVFADVDLDGPLNLHGAKIACNLILSGAKLRGVEKQAAFNADGARIGNHLIARDCTADGGVVLTAAEIEGNTNFIDATLRNGAAVAFDLRRAILKGSLQAGGSLTVTGTMALTNASVGVDLVLRDATLTNPRGKAMAATGLQVAGDLIADRCTTAGLIDLAGSAIKGDLRLVDAELKGLSADEASRGTVVDPKGEWRGLAVRCTGARVDGDVDLRGAQLHRELGLNGVNVGRTVRIEGTHLAAEGPSALTADGLVAETLVLKPAAPPVHAVSLASAHVTELVDGAASWPSTAPINLSGFHYERLDSDLPVEDRLNLLRRATPVYAAGPYEKLAACLELAGQDADARVVRHASIRRSYQAKNPVIRLWGNLQDLVVGYGYAPGRALAISVLLLLGAGLWFTVGVTGCLPASPGLCPVKADEHPTWDAWLYSLDLLIPLVDLGHEKAWDPLGVSKLVALALTMSGWVLTTVVIAAAGRTLRRS</sequence>
<dbReference type="OrthoDB" id="5194370at2"/>
<evidence type="ECO:0008006" key="4">
    <source>
        <dbReference type="Google" id="ProtNLM"/>
    </source>
</evidence>
<gene>
    <name evidence="2" type="ORF">FDA94_16480</name>
</gene>
<evidence type="ECO:0000313" key="3">
    <source>
        <dbReference type="Proteomes" id="UP000308705"/>
    </source>
</evidence>
<reference evidence="2 3" key="1">
    <citation type="submission" date="2019-04" db="EMBL/GenBank/DDBJ databases">
        <title>Herbidospora sp. NEAU-GS14.nov., a novel actinomycete isolated from soil.</title>
        <authorList>
            <person name="Han L."/>
        </authorList>
    </citation>
    <scope>NUCLEOTIDE SEQUENCE [LARGE SCALE GENOMIC DNA]</scope>
    <source>
        <strain evidence="2 3">NEAU-GS14</strain>
    </source>
</reference>
<evidence type="ECO:0000256" key="1">
    <source>
        <dbReference type="SAM" id="Phobius"/>
    </source>
</evidence>
<evidence type="ECO:0000313" key="2">
    <source>
        <dbReference type="EMBL" id="TKK87772.1"/>
    </source>
</evidence>
<dbReference type="Proteomes" id="UP000308705">
    <property type="component" value="Unassembled WGS sequence"/>
</dbReference>
<keyword evidence="1" id="KW-1133">Transmembrane helix</keyword>
<dbReference type="RefSeq" id="WP_137247942.1">
    <property type="nucleotide sequence ID" value="NZ_SZQA01000014.1"/>
</dbReference>
<proteinExistence type="predicted"/>
<keyword evidence="1" id="KW-0472">Membrane</keyword>
<comment type="caution">
    <text evidence="2">The sequence shown here is derived from an EMBL/GenBank/DDBJ whole genome shotgun (WGS) entry which is preliminary data.</text>
</comment>
<dbReference type="EMBL" id="SZQA01000014">
    <property type="protein sequence ID" value="TKK87772.1"/>
    <property type="molecule type" value="Genomic_DNA"/>
</dbReference>